<dbReference type="EMBL" id="KZ678129">
    <property type="protein sequence ID" value="PSN73776.1"/>
    <property type="molecule type" value="Genomic_DNA"/>
</dbReference>
<evidence type="ECO:0000259" key="9">
    <source>
        <dbReference type="PROSITE" id="PS50157"/>
    </source>
</evidence>
<evidence type="ECO:0000313" key="11">
    <source>
        <dbReference type="Proteomes" id="UP000240883"/>
    </source>
</evidence>
<dbReference type="PANTHER" id="PTHR40626:SF11">
    <property type="entry name" value="ZINC FINGER PROTEIN YPR022C"/>
    <property type="match status" value="1"/>
</dbReference>
<evidence type="ECO:0000256" key="4">
    <source>
        <dbReference type="ARBA" id="ARBA00022771"/>
    </source>
</evidence>
<sequence>MSVSTLPKGRPVYQPYECPTCHSRFTRHENLKRHAALHTRSRDDASLACDFCHATFSRPDLRHRHLKRKHPDQEALWSSKRPRRSPRSPSDAAHPRANPLVCQSQSPSQSHADANADTRPAFQPRSPSDESEVDPDCPGPDHPVVALPSPTPGSSQPSVSHTTPPASPPPDHSDCLSLMIPDTNTTCMDPAMVPFLEPAVPFDPHLHPATTHLASFGTHLANFIFDHNTPDKVLPVHLPSAPGEWHPSPLQVAQGCSLFFDHVSHFVPFLHCPTFDSTQVDRHLLLAMLCLAYQHGEDPECAHLPSSGEALSVRCFHRARALIAIEERKPEEPARYLSMVQAYLLVQVYVMMYLCGDDSTYGLKTHSKMISLSRAGGLVQPISTQPAATSDLASLWRQFIKVESHKRTLYAVHQVDTLWYQFLSIPRSLSHLEIKHDLPCPEEYWTAPSSVEWAHRRLTARQSSSQVQYSDAVRRFLSSEPGLDSIPDFDPYGAINLTQFLISSAREISGWSTMTGMLSLERLAPLRSSLLALGPFIRSQPETAKPQQSALCEATWHTAMIEMQMWSPSHTGGIVEGSIDALLYQLTYLPPCSDFLCANDTAQSIQPHIDWFLAYLDHLLSPDSEAPWTTLYAYKAFMIAWQLLHAGIVGAMQVVRVHNSGEALEWARKVFQRRQRWQLGKIIMTCLDTLEKPALQ</sequence>
<evidence type="ECO:0000256" key="5">
    <source>
        <dbReference type="ARBA" id="ARBA00022833"/>
    </source>
</evidence>
<evidence type="ECO:0000256" key="1">
    <source>
        <dbReference type="ARBA" id="ARBA00004123"/>
    </source>
</evidence>
<evidence type="ECO:0000313" key="10">
    <source>
        <dbReference type="EMBL" id="PSN73776.1"/>
    </source>
</evidence>
<dbReference type="OrthoDB" id="8117402at2759"/>
<keyword evidence="2" id="KW-0479">Metal-binding</keyword>
<dbReference type="InterPro" id="IPR013087">
    <property type="entry name" value="Znf_C2H2_type"/>
</dbReference>
<keyword evidence="11" id="KW-1185">Reference proteome</keyword>
<dbReference type="Pfam" id="PF04082">
    <property type="entry name" value="Fungal_trans"/>
    <property type="match status" value="1"/>
</dbReference>
<dbReference type="GO" id="GO:0006351">
    <property type="term" value="P:DNA-templated transcription"/>
    <property type="evidence" value="ECO:0007669"/>
    <property type="project" value="InterPro"/>
</dbReference>
<evidence type="ECO:0000256" key="2">
    <source>
        <dbReference type="ARBA" id="ARBA00022723"/>
    </source>
</evidence>
<dbReference type="PROSITE" id="PS00028">
    <property type="entry name" value="ZINC_FINGER_C2H2_1"/>
    <property type="match status" value="2"/>
</dbReference>
<evidence type="ECO:0000256" key="8">
    <source>
        <dbReference type="SAM" id="MobiDB-lite"/>
    </source>
</evidence>
<dbReference type="Proteomes" id="UP000240883">
    <property type="component" value="Unassembled WGS sequence"/>
</dbReference>
<protein>
    <recommendedName>
        <fullName evidence="9">C2H2-type domain-containing protein</fullName>
    </recommendedName>
</protein>
<dbReference type="AlphaFoldDB" id="A0A2T2P877"/>
<feature type="compositionally biased region" description="Polar residues" evidence="8">
    <location>
        <begin position="101"/>
        <end position="112"/>
    </location>
</feature>
<dbReference type="GO" id="GO:0005634">
    <property type="term" value="C:nucleus"/>
    <property type="evidence" value="ECO:0007669"/>
    <property type="project" value="UniProtKB-SubCell"/>
</dbReference>
<evidence type="ECO:0000256" key="3">
    <source>
        <dbReference type="ARBA" id="ARBA00022737"/>
    </source>
</evidence>
<dbReference type="GO" id="GO:0000785">
    <property type="term" value="C:chromatin"/>
    <property type="evidence" value="ECO:0007669"/>
    <property type="project" value="TreeGrafter"/>
</dbReference>
<dbReference type="Gene3D" id="3.30.160.60">
    <property type="entry name" value="Classic Zinc Finger"/>
    <property type="match status" value="1"/>
</dbReference>
<reference evidence="10 11" key="1">
    <citation type="journal article" date="2018" name="Front. Microbiol.">
        <title>Genome-Wide Analysis of Corynespora cassiicola Leaf Fall Disease Putative Effectors.</title>
        <authorList>
            <person name="Lopez D."/>
            <person name="Ribeiro S."/>
            <person name="Label P."/>
            <person name="Fumanal B."/>
            <person name="Venisse J.S."/>
            <person name="Kohler A."/>
            <person name="de Oliveira R.R."/>
            <person name="Labutti K."/>
            <person name="Lipzen A."/>
            <person name="Lail K."/>
            <person name="Bauer D."/>
            <person name="Ohm R.A."/>
            <person name="Barry K.W."/>
            <person name="Spatafora J."/>
            <person name="Grigoriev I.V."/>
            <person name="Martin F.M."/>
            <person name="Pujade-Renaud V."/>
        </authorList>
    </citation>
    <scope>NUCLEOTIDE SEQUENCE [LARGE SCALE GENOMIC DNA]</scope>
    <source>
        <strain evidence="10 11">Philippines</strain>
    </source>
</reference>
<keyword evidence="4 7" id="KW-0863">Zinc-finger</keyword>
<dbReference type="PROSITE" id="PS50157">
    <property type="entry name" value="ZINC_FINGER_C2H2_2"/>
    <property type="match status" value="1"/>
</dbReference>
<dbReference type="InterPro" id="IPR036236">
    <property type="entry name" value="Znf_C2H2_sf"/>
</dbReference>
<dbReference type="SUPFAM" id="SSF57667">
    <property type="entry name" value="beta-beta-alpha zinc fingers"/>
    <property type="match status" value="1"/>
</dbReference>
<evidence type="ECO:0000256" key="6">
    <source>
        <dbReference type="ARBA" id="ARBA00023242"/>
    </source>
</evidence>
<dbReference type="PANTHER" id="PTHR40626">
    <property type="entry name" value="MIP31509P"/>
    <property type="match status" value="1"/>
</dbReference>
<dbReference type="GO" id="GO:0000978">
    <property type="term" value="F:RNA polymerase II cis-regulatory region sequence-specific DNA binding"/>
    <property type="evidence" value="ECO:0007669"/>
    <property type="project" value="InterPro"/>
</dbReference>
<comment type="subcellular location">
    <subcellularLocation>
        <location evidence="1">Nucleus</location>
    </subcellularLocation>
</comment>
<name>A0A2T2P877_CORCC</name>
<dbReference type="GO" id="GO:0008270">
    <property type="term" value="F:zinc ion binding"/>
    <property type="evidence" value="ECO:0007669"/>
    <property type="project" value="UniProtKB-KW"/>
</dbReference>
<feature type="compositionally biased region" description="Polar residues" evidence="8">
    <location>
        <begin position="152"/>
        <end position="164"/>
    </location>
</feature>
<keyword evidence="6" id="KW-0539">Nucleus</keyword>
<evidence type="ECO:0000256" key="7">
    <source>
        <dbReference type="PROSITE-ProRule" id="PRU00042"/>
    </source>
</evidence>
<dbReference type="GO" id="GO:0000981">
    <property type="term" value="F:DNA-binding transcription factor activity, RNA polymerase II-specific"/>
    <property type="evidence" value="ECO:0007669"/>
    <property type="project" value="InterPro"/>
</dbReference>
<organism evidence="10 11">
    <name type="scientific">Corynespora cassiicola Philippines</name>
    <dbReference type="NCBI Taxonomy" id="1448308"/>
    <lineage>
        <taxon>Eukaryota</taxon>
        <taxon>Fungi</taxon>
        <taxon>Dikarya</taxon>
        <taxon>Ascomycota</taxon>
        <taxon>Pezizomycotina</taxon>
        <taxon>Dothideomycetes</taxon>
        <taxon>Pleosporomycetidae</taxon>
        <taxon>Pleosporales</taxon>
        <taxon>Corynesporascaceae</taxon>
        <taxon>Corynespora</taxon>
    </lineage>
</organism>
<dbReference type="STRING" id="1448308.A0A2T2P877"/>
<dbReference type="SMART" id="SM00355">
    <property type="entry name" value="ZnF_C2H2"/>
    <property type="match status" value="2"/>
</dbReference>
<gene>
    <name evidence="10" type="ORF">BS50DRAFT_195633</name>
</gene>
<dbReference type="InterPro" id="IPR051059">
    <property type="entry name" value="VerF-like"/>
</dbReference>
<proteinExistence type="predicted"/>
<accession>A0A2T2P877</accession>
<feature type="domain" description="C2H2-type" evidence="9">
    <location>
        <begin position="16"/>
        <end position="43"/>
    </location>
</feature>
<dbReference type="InterPro" id="IPR007219">
    <property type="entry name" value="XnlR_reg_dom"/>
</dbReference>
<feature type="region of interest" description="Disordered" evidence="8">
    <location>
        <begin position="63"/>
        <end position="174"/>
    </location>
</feature>
<feature type="compositionally biased region" description="Low complexity" evidence="8">
    <location>
        <begin position="87"/>
        <end position="97"/>
    </location>
</feature>
<keyword evidence="5" id="KW-0862">Zinc</keyword>
<dbReference type="CDD" id="cd12148">
    <property type="entry name" value="fungal_TF_MHR"/>
    <property type="match status" value="1"/>
</dbReference>
<keyword evidence="3" id="KW-0677">Repeat</keyword>